<evidence type="ECO:0000313" key="1">
    <source>
        <dbReference type="EMBL" id="DAD67584.1"/>
    </source>
</evidence>
<name>A0A8S5LCB3_9CAUD</name>
<proteinExistence type="predicted"/>
<accession>A0A8S5LCB3</accession>
<sequence length="120" mass="14118">MKGLWKQWNEAMLEVGMPAIQENTCARIFAVIYVHGNNEAFTSNERLLADIEYIQKRFRVSGGEVPDINFASLVRRYVRELEDYEREHVNKRPTTALFASHIPQWARDLFMNRYGIKLIN</sequence>
<reference evidence="1" key="1">
    <citation type="journal article" date="2021" name="Proc. Natl. Acad. Sci. U.S.A.">
        <title>A Catalog of Tens of Thousands of Viruses from Human Metagenomes Reveals Hidden Associations with Chronic Diseases.</title>
        <authorList>
            <person name="Tisza M.J."/>
            <person name="Buck C.B."/>
        </authorList>
    </citation>
    <scope>NUCLEOTIDE SEQUENCE</scope>
    <source>
        <strain evidence="1">CttU829</strain>
    </source>
</reference>
<organism evidence="1">
    <name type="scientific">Siphoviridae sp. cttU829</name>
    <dbReference type="NCBI Taxonomy" id="2823605"/>
    <lineage>
        <taxon>Viruses</taxon>
        <taxon>Duplodnaviria</taxon>
        <taxon>Heunggongvirae</taxon>
        <taxon>Uroviricota</taxon>
        <taxon>Caudoviricetes</taxon>
    </lineage>
</organism>
<protein>
    <submittedName>
        <fullName evidence="1">Uncharacterized protein</fullName>
    </submittedName>
</protein>
<dbReference type="EMBL" id="BK014681">
    <property type="protein sequence ID" value="DAD67584.1"/>
    <property type="molecule type" value="Genomic_DNA"/>
</dbReference>